<dbReference type="GO" id="GO:0005125">
    <property type="term" value="F:cytokine activity"/>
    <property type="evidence" value="ECO:0007669"/>
    <property type="project" value="UniProtKB-KW"/>
</dbReference>
<dbReference type="Proteomes" id="UP000504617">
    <property type="component" value="Unplaced"/>
</dbReference>
<keyword evidence="6" id="KW-1015">Disulfide bond</keyword>
<dbReference type="GO" id="GO:0001819">
    <property type="term" value="P:positive regulation of cytokine production"/>
    <property type="evidence" value="ECO:0007669"/>
    <property type="project" value="TreeGrafter"/>
</dbReference>
<dbReference type="PANTHER" id="PTHR14356:SF3">
    <property type="entry name" value="INTERLEUKIN-15"/>
    <property type="match status" value="1"/>
</dbReference>
<evidence type="ECO:0000313" key="10">
    <source>
        <dbReference type="RefSeq" id="XP_013921675.1"/>
    </source>
</evidence>
<dbReference type="PANTHER" id="PTHR14356">
    <property type="entry name" value="INTERLEUKIN-15-RELATED"/>
    <property type="match status" value="1"/>
</dbReference>
<evidence type="ECO:0000256" key="5">
    <source>
        <dbReference type="ARBA" id="ARBA00022729"/>
    </source>
</evidence>
<evidence type="ECO:0000256" key="7">
    <source>
        <dbReference type="RuleBase" id="RU003453"/>
    </source>
</evidence>
<evidence type="ECO:0000313" key="9">
    <source>
        <dbReference type="RefSeq" id="XP_013921674.1"/>
    </source>
</evidence>
<evidence type="ECO:0000256" key="6">
    <source>
        <dbReference type="ARBA" id="ARBA00023157"/>
    </source>
</evidence>
<dbReference type="RefSeq" id="XP_013921675.1">
    <property type="nucleotide sequence ID" value="XM_014066200.1"/>
</dbReference>
<dbReference type="PRINTS" id="PR01930">
    <property type="entry name" value="INTRLEUKIN15"/>
</dbReference>
<dbReference type="GO" id="GO:0050778">
    <property type="term" value="P:positive regulation of immune response"/>
    <property type="evidence" value="ECO:0007669"/>
    <property type="project" value="TreeGrafter"/>
</dbReference>
<sequence>MVFEAVLKSVLQFPENLKNKFLVFYLILSSHLLYTQAIERLEAVLKDLEKIEVSSEIDAYLYTADLDYPSHCNLSVIKCFQLEMNVVSHESKFEGQKFHNSVNRIMRLLTKFLPIETNTDTQTCQRCETYKEKKYSDFITGFRFVIQRINQEEKKKMKVVH</sequence>
<dbReference type="GO" id="GO:0042102">
    <property type="term" value="P:positive regulation of T cell proliferation"/>
    <property type="evidence" value="ECO:0007669"/>
    <property type="project" value="TreeGrafter"/>
</dbReference>
<evidence type="ECO:0000256" key="2">
    <source>
        <dbReference type="ARBA" id="ARBA00006050"/>
    </source>
</evidence>
<dbReference type="KEGG" id="tsr:106548752"/>
<dbReference type="OrthoDB" id="8905762at2759"/>
<dbReference type="Gene3D" id="1.20.1250.70">
    <property type="entry name" value="Interleukin-15/Interleukin-21"/>
    <property type="match status" value="1"/>
</dbReference>
<keyword evidence="3 7" id="KW-0202">Cytokine</keyword>
<dbReference type="InterPro" id="IPR009079">
    <property type="entry name" value="4_helix_cytokine-like_core"/>
</dbReference>
<dbReference type="GeneID" id="106548752"/>
<evidence type="ECO:0000313" key="8">
    <source>
        <dbReference type="Proteomes" id="UP000504617"/>
    </source>
</evidence>
<protein>
    <recommendedName>
        <fullName evidence="7">Interleukin</fullName>
    </recommendedName>
</protein>
<reference evidence="9 10" key="1">
    <citation type="submission" date="2025-04" db="UniProtKB">
        <authorList>
            <consortium name="RefSeq"/>
        </authorList>
    </citation>
    <scope>IDENTIFICATION</scope>
    <source>
        <tissue evidence="9 10">Skeletal muscle</tissue>
    </source>
</reference>
<dbReference type="SUPFAM" id="SSF47266">
    <property type="entry name" value="4-helical cytokines"/>
    <property type="match status" value="1"/>
</dbReference>
<keyword evidence="4" id="KW-0964">Secreted</keyword>
<evidence type="ECO:0000256" key="4">
    <source>
        <dbReference type="ARBA" id="ARBA00022525"/>
    </source>
</evidence>
<proteinExistence type="inferred from homology"/>
<keyword evidence="5" id="KW-0732">Signal</keyword>
<comment type="subcellular location">
    <subcellularLocation>
        <location evidence="1">Secreted</location>
    </subcellularLocation>
</comment>
<name>A0A6I9YC52_9SAUR</name>
<accession>A0A6I9YC52</accession>
<dbReference type="RefSeq" id="XP_013921674.1">
    <property type="nucleotide sequence ID" value="XM_014066199.1"/>
</dbReference>
<keyword evidence="8" id="KW-1185">Reference proteome</keyword>
<dbReference type="Pfam" id="PF02372">
    <property type="entry name" value="IL15"/>
    <property type="match status" value="1"/>
</dbReference>
<dbReference type="GO" id="GO:0005126">
    <property type="term" value="F:cytokine receptor binding"/>
    <property type="evidence" value="ECO:0007669"/>
    <property type="project" value="InterPro"/>
</dbReference>
<dbReference type="GO" id="GO:0042119">
    <property type="term" value="P:neutrophil activation"/>
    <property type="evidence" value="ECO:0007669"/>
    <property type="project" value="TreeGrafter"/>
</dbReference>
<dbReference type="AlphaFoldDB" id="A0A6I9YC52"/>
<dbReference type="GO" id="GO:0006955">
    <property type="term" value="P:immune response"/>
    <property type="evidence" value="ECO:0007669"/>
    <property type="project" value="InterPro"/>
</dbReference>
<gene>
    <name evidence="9 10" type="primary">LOC106548752</name>
</gene>
<dbReference type="GO" id="GO:0005615">
    <property type="term" value="C:extracellular space"/>
    <property type="evidence" value="ECO:0007669"/>
    <property type="project" value="UniProtKB-KW"/>
</dbReference>
<comment type="similarity">
    <text evidence="2 7">Belongs to the IL-15/IL-21 family.</text>
</comment>
<evidence type="ECO:0000256" key="3">
    <source>
        <dbReference type="ARBA" id="ARBA00022514"/>
    </source>
</evidence>
<organism evidence="8 10">
    <name type="scientific">Thamnophis sirtalis</name>
    <dbReference type="NCBI Taxonomy" id="35019"/>
    <lineage>
        <taxon>Eukaryota</taxon>
        <taxon>Metazoa</taxon>
        <taxon>Chordata</taxon>
        <taxon>Craniata</taxon>
        <taxon>Vertebrata</taxon>
        <taxon>Euteleostomi</taxon>
        <taxon>Lepidosauria</taxon>
        <taxon>Squamata</taxon>
        <taxon>Bifurcata</taxon>
        <taxon>Unidentata</taxon>
        <taxon>Episquamata</taxon>
        <taxon>Toxicofera</taxon>
        <taxon>Serpentes</taxon>
        <taxon>Colubroidea</taxon>
        <taxon>Colubridae</taxon>
        <taxon>Natricinae</taxon>
        <taxon>Thamnophis</taxon>
    </lineage>
</organism>
<dbReference type="InterPro" id="IPR020439">
    <property type="entry name" value="IL-15"/>
</dbReference>
<dbReference type="InterPro" id="IPR003443">
    <property type="entry name" value="IL-15/IL-21_fam"/>
</dbReference>
<evidence type="ECO:0000256" key="1">
    <source>
        <dbReference type="ARBA" id="ARBA00004613"/>
    </source>
</evidence>